<proteinExistence type="predicted"/>
<accession>A0A2S6GSE5</accession>
<dbReference type="AlphaFoldDB" id="A0A2S6GSE5"/>
<protein>
    <submittedName>
        <fullName evidence="2">Uncharacterized protein</fullName>
    </submittedName>
</protein>
<keyword evidence="3" id="KW-1185">Reference proteome</keyword>
<feature type="transmembrane region" description="Helical" evidence="1">
    <location>
        <begin position="28"/>
        <end position="50"/>
    </location>
</feature>
<reference evidence="2 3" key="1">
    <citation type="submission" date="2018-02" db="EMBL/GenBank/DDBJ databases">
        <title>Genomic Encyclopedia of Archaeal and Bacterial Type Strains, Phase II (KMG-II): from individual species to whole genera.</title>
        <authorList>
            <person name="Goeker M."/>
        </authorList>
    </citation>
    <scope>NUCLEOTIDE SEQUENCE [LARGE SCALE GENOMIC DNA]</scope>
    <source>
        <strain evidence="2 3">YU 961-1</strain>
    </source>
</reference>
<organism evidence="2 3">
    <name type="scientific">Actinokineospora auranticolor</name>
    <dbReference type="NCBI Taxonomy" id="155976"/>
    <lineage>
        <taxon>Bacteria</taxon>
        <taxon>Bacillati</taxon>
        <taxon>Actinomycetota</taxon>
        <taxon>Actinomycetes</taxon>
        <taxon>Pseudonocardiales</taxon>
        <taxon>Pseudonocardiaceae</taxon>
        <taxon>Actinokineospora</taxon>
    </lineage>
</organism>
<comment type="caution">
    <text evidence="2">The sequence shown here is derived from an EMBL/GenBank/DDBJ whole genome shotgun (WGS) entry which is preliminary data.</text>
</comment>
<keyword evidence="1" id="KW-1133">Transmembrane helix</keyword>
<evidence type="ECO:0000256" key="1">
    <source>
        <dbReference type="SAM" id="Phobius"/>
    </source>
</evidence>
<dbReference type="Proteomes" id="UP000239203">
    <property type="component" value="Unassembled WGS sequence"/>
</dbReference>
<keyword evidence="1" id="KW-0812">Transmembrane</keyword>
<feature type="transmembrane region" description="Helical" evidence="1">
    <location>
        <begin position="80"/>
        <end position="98"/>
    </location>
</feature>
<gene>
    <name evidence="2" type="ORF">CLV40_106381</name>
</gene>
<feature type="transmembrane region" description="Helical" evidence="1">
    <location>
        <begin position="118"/>
        <end position="146"/>
    </location>
</feature>
<evidence type="ECO:0000313" key="2">
    <source>
        <dbReference type="EMBL" id="PPK68144.1"/>
    </source>
</evidence>
<dbReference type="EMBL" id="PTIX01000006">
    <property type="protein sequence ID" value="PPK68144.1"/>
    <property type="molecule type" value="Genomic_DNA"/>
</dbReference>
<evidence type="ECO:0000313" key="3">
    <source>
        <dbReference type="Proteomes" id="UP000239203"/>
    </source>
</evidence>
<feature type="transmembrane region" description="Helical" evidence="1">
    <location>
        <begin position="56"/>
        <end position="73"/>
    </location>
</feature>
<sequence>MVEATGHRDLRYGAVPPGRVTPRRAQRVLRGVLLGGTTAALAVSAHGMAGGGVPDTAVTLALTALVGWAGTAIADRRHGLLTTLALLGASQYGLHVLLTDVLPPSGHDHAHGTATVNGLLMLATHVVATVVSALLLTGADTALAALGRVFTGLIRPLADAPAPTTTRPTPARVGEHAGHLLAVVLREVCARRGPPLTS</sequence>
<name>A0A2S6GSE5_9PSEU</name>
<keyword evidence="1" id="KW-0472">Membrane</keyword>